<evidence type="ECO:0000313" key="2">
    <source>
        <dbReference type="EMBL" id="TFD46863.1"/>
    </source>
</evidence>
<dbReference type="RefSeq" id="WP_134520539.1">
    <property type="nucleotide sequence ID" value="NZ_SOHE01000069.1"/>
</dbReference>
<evidence type="ECO:0000313" key="3">
    <source>
        <dbReference type="Proteomes" id="UP000297447"/>
    </source>
</evidence>
<comment type="caution">
    <text evidence="2">The sequence shown here is derived from an EMBL/GenBank/DDBJ whole genome shotgun (WGS) entry which is preliminary data.</text>
</comment>
<keyword evidence="3" id="KW-1185">Reference proteome</keyword>
<sequence length="59" mass="6245">MISEHSDHDALAARLAAIDSEPLEDRAAGFALLHEELRERLSSGESTTNARASAGAVRA</sequence>
<accession>A0A4R8ZV09</accession>
<dbReference type="EMBL" id="SOHE01000069">
    <property type="protein sequence ID" value="TFD46863.1"/>
    <property type="molecule type" value="Genomic_DNA"/>
</dbReference>
<name>A0A4R8ZV09_9MICO</name>
<protein>
    <submittedName>
        <fullName evidence="2">Uncharacterized protein</fullName>
    </submittedName>
</protein>
<gene>
    <name evidence="2" type="ORF">E3T55_15900</name>
</gene>
<evidence type="ECO:0000256" key="1">
    <source>
        <dbReference type="SAM" id="MobiDB-lite"/>
    </source>
</evidence>
<dbReference type="AlphaFoldDB" id="A0A4R8ZV09"/>
<feature type="region of interest" description="Disordered" evidence="1">
    <location>
        <begin position="40"/>
        <end position="59"/>
    </location>
</feature>
<dbReference type="Proteomes" id="UP000297447">
    <property type="component" value="Unassembled WGS sequence"/>
</dbReference>
<organism evidence="2 3">
    <name type="scientific">Cryobacterium frigoriphilum</name>
    <dbReference type="NCBI Taxonomy" id="1259150"/>
    <lineage>
        <taxon>Bacteria</taxon>
        <taxon>Bacillati</taxon>
        <taxon>Actinomycetota</taxon>
        <taxon>Actinomycetes</taxon>
        <taxon>Micrococcales</taxon>
        <taxon>Microbacteriaceae</taxon>
        <taxon>Cryobacterium</taxon>
    </lineage>
</organism>
<reference evidence="2 3" key="1">
    <citation type="submission" date="2019-03" db="EMBL/GenBank/DDBJ databases">
        <title>Genomics of glacier-inhabiting Cryobacterium strains.</title>
        <authorList>
            <person name="Liu Q."/>
            <person name="Xin Y.-H."/>
        </authorList>
    </citation>
    <scope>NUCLEOTIDE SEQUENCE [LARGE SCALE GENOMIC DNA]</scope>
    <source>
        <strain evidence="2 3">Hh14</strain>
    </source>
</reference>
<proteinExistence type="predicted"/>